<gene>
    <name evidence="1" type="ORF">SCALOS_LOCUS9065</name>
</gene>
<proteinExistence type="predicted"/>
<comment type="caution">
    <text evidence="1">The sequence shown here is derived from an EMBL/GenBank/DDBJ whole genome shotgun (WGS) entry which is preliminary data.</text>
</comment>
<name>A0ACA9NND0_9GLOM</name>
<dbReference type="EMBL" id="CAJVPM010026434">
    <property type="protein sequence ID" value="CAG8661983.1"/>
    <property type="molecule type" value="Genomic_DNA"/>
</dbReference>
<evidence type="ECO:0000313" key="1">
    <source>
        <dbReference type="EMBL" id="CAG8661983.1"/>
    </source>
</evidence>
<feature type="non-terminal residue" evidence="1">
    <location>
        <position position="1"/>
    </location>
</feature>
<reference evidence="1" key="1">
    <citation type="submission" date="2021-06" db="EMBL/GenBank/DDBJ databases">
        <authorList>
            <person name="Kallberg Y."/>
            <person name="Tangrot J."/>
            <person name="Rosling A."/>
        </authorList>
    </citation>
    <scope>NUCLEOTIDE SEQUENCE</scope>
    <source>
        <strain evidence="1">AU212A</strain>
    </source>
</reference>
<sequence length="91" mass="10472">ADIVKDSNIDDQACAYFKKIETGDESTLALWKRFKNLSIERYKDTYAYLNVNFDIYSGESQISKYKLDVAIIQKNDSTILYITRDIGAAME</sequence>
<keyword evidence="2" id="KW-1185">Reference proteome</keyword>
<accession>A0ACA9NND0</accession>
<dbReference type="Proteomes" id="UP000789860">
    <property type="component" value="Unassembled WGS sequence"/>
</dbReference>
<protein>
    <submittedName>
        <fullName evidence="1">11105_t:CDS:1</fullName>
    </submittedName>
</protein>
<evidence type="ECO:0000313" key="2">
    <source>
        <dbReference type="Proteomes" id="UP000789860"/>
    </source>
</evidence>
<organism evidence="1 2">
    <name type="scientific">Scutellospora calospora</name>
    <dbReference type="NCBI Taxonomy" id="85575"/>
    <lineage>
        <taxon>Eukaryota</taxon>
        <taxon>Fungi</taxon>
        <taxon>Fungi incertae sedis</taxon>
        <taxon>Mucoromycota</taxon>
        <taxon>Glomeromycotina</taxon>
        <taxon>Glomeromycetes</taxon>
        <taxon>Diversisporales</taxon>
        <taxon>Gigasporaceae</taxon>
        <taxon>Scutellospora</taxon>
    </lineage>
</organism>